<reference evidence="1 2" key="1">
    <citation type="submission" date="2016-10" db="EMBL/GenBank/DDBJ databases">
        <authorList>
            <person name="de Groot N.N."/>
        </authorList>
    </citation>
    <scope>NUCLEOTIDE SEQUENCE [LARGE SCALE GENOMIC DNA]</scope>
    <source>
        <strain evidence="1 2">AR40</strain>
    </source>
</reference>
<accession>A0A1H9WP94</accession>
<proteinExistence type="predicted"/>
<name>A0A1H9WP94_BUTFI</name>
<dbReference type="EMBL" id="FOGJ01000032">
    <property type="protein sequence ID" value="SES35718.1"/>
    <property type="molecule type" value="Genomic_DNA"/>
</dbReference>
<gene>
    <name evidence="1" type="ORF">SAMN04487884_13234</name>
</gene>
<evidence type="ECO:0000313" key="2">
    <source>
        <dbReference type="Proteomes" id="UP000182584"/>
    </source>
</evidence>
<protein>
    <submittedName>
        <fullName evidence="1">Uncharacterized protein</fullName>
    </submittedName>
</protein>
<dbReference type="Proteomes" id="UP000182584">
    <property type="component" value="Unassembled WGS sequence"/>
</dbReference>
<dbReference type="AlphaFoldDB" id="A0A1H9WP94"/>
<dbReference type="RefSeq" id="WP_074758467.1">
    <property type="nucleotide sequence ID" value="NZ_FOGJ01000032.1"/>
</dbReference>
<evidence type="ECO:0000313" key="1">
    <source>
        <dbReference type="EMBL" id="SES35718.1"/>
    </source>
</evidence>
<organism evidence="1 2">
    <name type="scientific">Butyrivibrio fibrisolvens</name>
    <dbReference type="NCBI Taxonomy" id="831"/>
    <lineage>
        <taxon>Bacteria</taxon>
        <taxon>Bacillati</taxon>
        <taxon>Bacillota</taxon>
        <taxon>Clostridia</taxon>
        <taxon>Lachnospirales</taxon>
        <taxon>Lachnospiraceae</taxon>
        <taxon>Butyrivibrio</taxon>
    </lineage>
</organism>
<sequence length="203" mass="23333">MTTDQIKKNLEEMIAHAVFQAVSDPINADMWTAFRTSLQDAENQLQNMGKPKPKAPPKADQLTARMFCICVKVSKVDPQKRESLYPNDMQELIGMTFKLVKDYCKETVGRDLNWCKLSFSTGHGDLMIMSNGADKWNELTFGAWASKLQKYSVNNNKPVESMYFYVRFAPDETFDTDKSPEALNKFMALETGFDRWFDKNTDH</sequence>
<dbReference type="OrthoDB" id="9885544at2"/>